<name>A0AAV7LJV8_PLEWA</name>
<dbReference type="EMBL" id="JANPWB010000015">
    <property type="protein sequence ID" value="KAJ1087740.1"/>
    <property type="molecule type" value="Genomic_DNA"/>
</dbReference>
<organism evidence="1 2">
    <name type="scientific">Pleurodeles waltl</name>
    <name type="common">Iberian ribbed newt</name>
    <dbReference type="NCBI Taxonomy" id="8319"/>
    <lineage>
        <taxon>Eukaryota</taxon>
        <taxon>Metazoa</taxon>
        <taxon>Chordata</taxon>
        <taxon>Craniata</taxon>
        <taxon>Vertebrata</taxon>
        <taxon>Euteleostomi</taxon>
        <taxon>Amphibia</taxon>
        <taxon>Batrachia</taxon>
        <taxon>Caudata</taxon>
        <taxon>Salamandroidea</taxon>
        <taxon>Salamandridae</taxon>
        <taxon>Pleurodelinae</taxon>
        <taxon>Pleurodeles</taxon>
    </lineage>
</organism>
<comment type="caution">
    <text evidence="1">The sequence shown here is derived from an EMBL/GenBank/DDBJ whole genome shotgun (WGS) entry which is preliminary data.</text>
</comment>
<sequence>MLGSKKNILTDKILMFDTRVKSVLLKLISLRLIPSNWDVCEASHTLHCGCWKVVYLNKQAVGDVIAGRPTEGDAVTNRGPLPGQRTQTRGRSLLLETVRTFGEVTDRAVQGRRRGGCEDRK</sequence>
<dbReference type="Proteomes" id="UP001066276">
    <property type="component" value="Chromosome 11"/>
</dbReference>
<evidence type="ECO:0000313" key="1">
    <source>
        <dbReference type="EMBL" id="KAJ1087740.1"/>
    </source>
</evidence>
<proteinExistence type="predicted"/>
<protein>
    <submittedName>
        <fullName evidence="1">Uncharacterized protein</fullName>
    </submittedName>
</protein>
<evidence type="ECO:0000313" key="2">
    <source>
        <dbReference type="Proteomes" id="UP001066276"/>
    </source>
</evidence>
<accession>A0AAV7LJV8</accession>
<keyword evidence="2" id="KW-1185">Reference proteome</keyword>
<gene>
    <name evidence="1" type="ORF">NDU88_000904</name>
</gene>
<reference evidence="1" key="1">
    <citation type="journal article" date="2022" name="bioRxiv">
        <title>Sequencing and chromosome-scale assembly of the giantPleurodeles waltlgenome.</title>
        <authorList>
            <person name="Brown T."/>
            <person name="Elewa A."/>
            <person name="Iarovenko S."/>
            <person name="Subramanian E."/>
            <person name="Araus A.J."/>
            <person name="Petzold A."/>
            <person name="Susuki M."/>
            <person name="Suzuki K.-i.T."/>
            <person name="Hayashi T."/>
            <person name="Toyoda A."/>
            <person name="Oliveira C."/>
            <person name="Osipova E."/>
            <person name="Leigh N.D."/>
            <person name="Simon A."/>
            <person name="Yun M.H."/>
        </authorList>
    </citation>
    <scope>NUCLEOTIDE SEQUENCE</scope>
    <source>
        <strain evidence="1">20211129_DDA</strain>
        <tissue evidence="1">Liver</tissue>
    </source>
</reference>
<dbReference type="AlphaFoldDB" id="A0AAV7LJV8"/>